<reference evidence="4 5" key="1">
    <citation type="journal article" date="2021" name="Int. J. Syst. Evol. Microbiol.">
        <title>Reticulibacter mediterranei gen. nov., sp. nov., within the new family Reticulibacteraceae fam. nov., and Ktedonospora formicarum gen. nov., sp. nov., Ktedonobacter robiniae sp. nov., Dictyobacter formicarum sp. nov. and Dictyobacter arantiisoli sp. nov., belonging to the class Ktedonobacteria.</title>
        <authorList>
            <person name="Yabe S."/>
            <person name="Zheng Y."/>
            <person name="Wang C.M."/>
            <person name="Sakai Y."/>
            <person name="Abe K."/>
            <person name="Yokota A."/>
            <person name="Donadio S."/>
            <person name="Cavaletti L."/>
            <person name="Monciardini P."/>
        </authorList>
    </citation>
    <scope>NUCLEOTIDE SEQUENCE [LARGE SCALE GENOMIC DNA]</scope>
    <source>
        <strain evidence="4 5">SOSP1-9</strain>
    </source>
</reference>
<comment type="caution">
    <text evidence="4">The sequence shown here is derived from an EMBL/GenBank/DDBJ whole genome shotgun (WGS) entry which is preliminary data.</text>
</comment>
<keyword evidence="5" id="KW-1185">Reference proteome</keyword>
<dbReference type="Gene3D" id="3.40.50.720">
    <property type="entry name" value="NAD(P)-binding Rossmann-like Domain"/>
    <property type="match status" value="1"/>
</dbReference>
<dbReference type="SUPFAM" id="SSF50129">
    <property type="entry name" value="GroES-like"/>
    <property type="match status" value="1"/>
</dbReference>
<gene>
    <name evidence="4" type="ORF">KSZ_27610</name>
</gene>
<dbReference type="InterPro" id="IPR036291">
    <property type="entry name" value="NAD(P)-bd_dom_sf"/>
</dbReference>
<sequence>MKAIRLNQYGDPAKVLSMQEVPIPEPGTGEVRIRILASPINPSDLLFVRGHYAGVQPSFPSPAGFEGVGIVDALGPQVQNFVPGQRVIALNTKTGGNWAEYAVLPSDFLIPVPDDISDEQAASFFINPASAIIMVRRLLAVPRGEWLLQSAAGSEIGRMIIKLARRDGIRTINVVRRREAAEELKQLGADAVIVSTEGPIDEQVRKIVGPEGVKYAIDPVVGETGTQIYQSLGDDGRMLVYGSLTGEPIRVGADPRFILAGRRILEVFWLGYWFPRLDAAAKQDLFNEIVELMREGILKTSAALKFPLHDVAAAVRQAEEKGKQGKVLLVPGT</sequence>
<keyword evidence="1" id="KW-0521">NADP</keyword>
<evidence type="ECO:0000313" key="5">
    <source>
        <dbReference type="Proteomes" id="UP000635565"/>
    </source>
</evidence>
<dbReference type="RefSeq" id="WP_201362387.1">
    <property type="nucleotide sequence ID" value="NZ_BNJJ01000007.1"/>
</dbReference>
<dbReference type="CDD" id="cd05282">
    <property type="entry name" value="ETR_like"/>
    <property type="match status" value="1"/>
</dbReference>
<name>A0ABQ3VF16_9CHLR</name>
<dbReference type="Pfam" id="PF08240">
    <property type="entry name" value="ADH_N"/>
    <property type="match status" value="1"/>
</dbReference>
<keyword evidence="2" id="KW-0560">Oxidoreductase</keyword>
<dbReference type="SUPFAM" id="SSF51735">
    <property type="entry name" value="NAD(P)-binding Rossmann-fold domains"/>
    <property type="match status" value="1"/>
</dbReference>
<dbReference type="PANTHER" id="PTHR48106">
    <property type="entry name" value="QUINONE OXIDOREDUCTASE PIG3-RELATED"/>
    <property type="match status" value="1"/>
</dbReference>
<dbReference type="Gene3D" id="3.90.180.10">
    <property type="entry name" value="Medium-chain alcohol dehydrogenases, catalytic domain"/>
    <property type="match status" value="1"/>
</dbReference>
<dbReference type="InterPro" id="IPR011032">
    <property type="entry name" value="GroES-like_sf"/>
</dbReference>
<proteinExistence type="predicted"/>
<evidence type="ECO:0000259" key="3">
    <source>
        <dbReference type="SMART" id="SM00829"/>
    </source>
</evidence>
<dbReference type="InterPro" id="IPR013154">
    <property type="entry name" value="ADH-like_N"/>
</dbReference>
<dbReference type="Proteomes" id="UP000635565">
    <property type="component" value="Unassembled WGS sequence"/>
</dbReference>
<protein>
    <submittedName>
        <fullName evidence="4">Trans-2-enoyl-CoA reductase</fullName>
    </submittedName>
</protein>
<dbReference type="EMBL" id="BNJJ01000007">
    <property type="protein sequence ID" value="GHO84755.1"/>
    <property type="molecule type" value="Genomic_DNA"/>
</dbReference>
<evidence type="ECO:0000256" key="2">
    <source>
        <dbReference type="ARBA" id="ARBA00023002"/>
    </source>
</evidence>
<dbReference type="Pfam" id="PF00107">
    <property type="entry name" value="ADH_zinc_N"/>
    <property type="match status" value="1"/>
</dbReference>
<evidence type="ECO:0000256" key="1">
    <source>
        <dbReference type="ARBA" id="ARBA00022857"/>
    </source>
</evidence>
<accession>A0ABQ3VF16</accession>
<dbReference type="InterPro" id="IPR020843">
    <property type="entry name" value="ER"/>
</dbReference>
<dbReference type="InterPro" id="IPR013149">
    <property type="entry name" value="ADH-like_C"/>
</dbReference>
<dbReference type="SMART" id="SM00829">
    <property type="entry name" value="PKS_ER"/>
    <property type="match status" value="1"/>
</dbReference>
<feature type="domain" description="Enoyl reductase (ER)" evidence="3">
    <location>
        <begin position="10"/>
        <end position="329"/>
    </location>
</feature>
<dbReference type="PANTHER" id="PTHR48106:SF2">
    <property type="entry name" value="ZN2+-BINDING DEHYDROGENASE"/>
    <property type="match status" value="1"/>
</dbReference>
<evidence type="ECO:0000313" key="4">
    <source>
        <dbReference type="EMBL" id="GHO84755.1"/>
    </source>
</evidence>
<organism evidence="4 5">
    <name type="scientific">Dictyobacter formicarum</name>
    <dbReference type="NCBI Taxonomy" id="2778368"/>
    <lineage>
        <taxon>Bacteria</taxon>
        <taxon>Bacillati</taxon>
        <taxon>Chloroflexota</taxon>
        <taxon>Ktedonobacteria</taxon>
        <taxon>Ktedonobacterales</taxon>
        <taxon>Dictyobacteraceae</taxon>
        <taxon>Dictyobacter</taxon>
    </lineage>
</organism>